<proteinExistence type="predicted"/>
<organism evidence="1 2">
    <name type="scientific">Clostridium gasigenes</name>
    <dbReference type="NCBI Taxonomy" id="94869"/>
    <lineage>
        <taxon>Bacteria</taxon>
        <taxon>Bacillati</taxon>
        <taxon>Bacillota</taxon>
        <taxon>Clostridia</taxon>
        <taxon>Eubacteriales</taxon>
        <taxon>Clostridiaceae</taxon>
        <taxon>Clostridium</taxon>
    </lineage>
</organism>
<dbReference type="NCBIfam" id="TIGR03309">
    <property type="entry name" value="matur_yqeB"/>
    <property type="match status" value="1"/>
</dbReference>
<dbReference type="RefSeq" id="WP_089966256.1">
    <property type="nucleotide sequence ID" value="NZ_FNJM01000001.1"/>
</dbReference>
<accession>A0A1H0NQZ2</accession>
<dbReference type="InterPro" id="IPR017695">
    <property type="entry name" value="Se-dep_Mo_hydrolase_YqeB"/>
</dbReference>
<protein>
    <submittedName>
        <fullName evidence="1">Xanthine dehydrogenase accessory factor</fullName>
    </submittedName>
</protein>
<name>A0A1H0NQZ2_9CLOT</name>
<dbReference type="EMBL" id="FNJM01000001">
    <property type="protein sequence ID" value="SDO94986.1"/>
    <property type="molecule type" value="Genomic_DNA"/>
</dbReference>
<dbReference type="AlphaFoldDB" id="A0A1H0NQZ2"/>
<sequence length="268" mass="28782">MMEDIIVVRGGGDIATGTIQKLYRSGFKVLVLEIDKPTAIRRNVAFSDAVYNGNTTVEGIKASLAKNEYEINKNWDNKIIPIAVDSSGELINKIKPNIVIDAILAKKNMGTCKKMAPITIALGPGFNAGKDVNIVIETMRGHNLGKLIFEGSAMENTGVPGEICGYSKERVIYSNNDGVIKNISNIGDIVEKGQVIALIGEENVLATISGILRGIIKDGTDVCKGLKIGDIDPRLKELENYNTISDKARSIGGGVLEAVLIMKNIKGL</sequence>
<reference evidence="1 2" key="1">
    <citation type="submission" date="2016-10" db="EMBL/GenBank/DDBJ databases">
        <authorList>
            <person name="de Groot N.N."/>
        </authorList>
    </citation>
    <scope>NUCLEOTIDE SEQUENCE [LARGE SCALE GENOMIC DNA]</scope>
    <source>
        <strain evidence="1 2">DSM 12272</strain>
    </source>
</reference>
<dbReference type="OrthoDB" id="9815497at2"/>
<keyword evidence="2" id="KW-1185">Reference proteome</keyword>
<dbReference type="Proteomes" id="UP000198597">
    <property type="component" value="Unassembled WGS sequence"/>
</dbReference>
<dbReference type="STRING" id="94869.SAMN04488529_101916"/>
<evidence type="ECO:0000313" key="1">
    <source>
        <dbReference type="EMBL" id="SDO94986.1"/>
    </source>
</evidence>
<evidence type="ECO:0000313" key="2">
    <source>
        <dbReference type="Proteomes" id="UP000198597"/>
    </source>
</evidence>
<gene>
    <name evidence="1" type="ORF">SAMN04488529_101916</name>
</gene>